<proteinExistence type="predicted"/>
<evidence type="ECO:0000256" key="1">
    <source>
        <dbReference type="SAM" id="MobiDB-lite"/>
    </source>
</evidence>
<feature type="region of interest" description="Disordered" evidence="1">
    <location>
        <begin position="254"/>
        <end position="324"/>
    </location>
</feature>
<reference evidence="2 3" key="1">
    <citation type="submission" date="2020-05" db="EMBL/GenBank/DDBJ databases">
        <authorList>
            <person name="Petersen J."/>
            <person name="Sayavedra L."/>
        </authorList>
    </citation>
    <scope>NUCLEOTIDE SEQUENCE [LARGE SCALE GENOMIC DNA]</scope>
    <source>
        <strain evidence="2">B azoricus SOX ET2 1586I</strain>
    </source>
</reference>
<name>A0ABN7GD64_9GAMM</name>
<feature type="non-terminal residue" evidence="2">
    <location>
        <position position="1"/>
    </location>
</feature>
<feature type="region of interest" description="Disordered" evidence="1">
    <location>
        <begin position="356"/>
        <end position="448"/>
    </location>
</feature>
<protein>
    <submittedName>
        <fullName evidence="2">Uncharacterized protein</fullName>
    </submittedName>
</protein>
<dbReference type="Pfam" id="PF07634">
    <property type="entry name" value="RtxA"/>
    <property type="match status" value="6"/>
</dbReference>
<sequence>APQKFLTSGVDALKATGVALLGRKNEGSMVTFAVGRANIITHIGNGAMLGIGIGQANIISKVGLGQTIQAGIGQANVLTSVGDNDSLQIAVGNGNLVTKVGSGYSAMIALGKVNITTKVGDGFHVGLSIGKFNVNTNVGDGIAINALIGKYNLNTRVGHGVNVAVMKGDYNVNVRYGDGMNIALAAGKGNITVKIGDGDFYGAMLEVGTNKQSVTAKMKALMQGMLSNLKETAKSILVSQTIGIVVNGDEADTTKLRGTSHSTPKEPKDYTKNVDSVNRDVDRSKYQQTNADEDSNADVQSRQDKRTVNALKTDTQVDKGDANQGAQEITNILGSGNNNLMQRQNQEDSKGLEVLNKSGQSDHHRSYTQFGSVDKARDKADKDVANSKEGINQSKTQTKEELDNVTQRNEENQTHQQKEEQKITKNLGNANQKYQEVSDEKFNQKGPT</sequence>
<dbReference type="InterPro" id="IPR011509">
    <property type="entry name" value="RtxA_toxin"/>
</dbReference>
<gene>
    <name evidence="2" type="ORF">AZO1586I_2005</name>
</gene>
<feature type="compositionally biased region" description="Basic and acidic residues" evidence="1">
    <location>
        <begin position="374"/>
        <end position="386"/>
    </location>
</feature>
<feature type="compositionally biased region" description="Basic and acidic residues" evidence="1">
    <location>
        <begin position="397"/>
        <end position="423"/>
    </location>
</feature>
<comment type="caution">
    <text evidence="2">The sequence shown here is derived from an EMBL/GenBank/DDBJ whole genome shotgun (WGS) entry which is preliminary data.</text>
</comment>
<evidence type="ECO:0000313" key="3">
    <source>
        <dbReference type="Proteomes" id="UP000626656"/>
    </source>
</evidence>
<organism evidence="2 3">
    <name type="scientific">Bathymodiolus thermophilus thioautotrophic gill symbiont</name>
    <dbReference type="NCBI Taxonomy" id="2360"/>
    <lineage>
        <taxon>Bacteria</taxon>
        <taxon>Pseudomonadati</taxon>
        <taxon>Pseudomonadota</taxon>
        <taxon>Gammaproteobacteria</taxon>
        <taxon>sulfur-oxidizing symbionts</taxon>
    </lineage>
</organism>
<evidence type="ECO:0000313" key="2">
    <source>
        <dbReference type="EMBL" id="CAB5507730.1"/>
    </source>
</evidence>
<feature type="non-terminal residue" evidence="2">
    <location>
        <position position="448"/>
    </location>
</feature>
<accession>A0ABN7GD64</accession>
<dbReference type="Proteomes" id="UP000626656">
    <property type="component" value="Unassembled WGS sequence"/>
</dbReference>
<feature type="compositionally biased region" description="Basic and acidic residues" evidence="1">
    <location>
        <begin position="263"/>
        <end position="285"/>
    </location>
</feature>
<dbReference type="EMBL" id="CAHJWF010000452">
    <property type="protein sequence ID" value="CAB5507730.1"/>
    <property type="molecule type" value="Genomic_DNA"/>
</dbReference>
<feature type="compositionally biased region" description="Polar residues" evidence="1">
    <location>
        <begin position="424"/>
        <end position="435"/>
    </location>
</feature>
<feature type="compositionally biased region" description="Basic and acidic residues" evidence="1">
    <location>
        <begin position="436"/>
        <end position="448"/>
    </location>
</feature>
<keyword evidence="3" id="KW-1185">Reference proteome</keyword>